<dbReference type="CDD" id="cd06426">
    <property type="entry name" value="NTP_transferase_like_2"/>
    <property type="match status" value="1"/>
</dbReference>
<dbReference type="InterPro" id="IPR050486">
    <property type="entry name" value="Mannose-1P_guanyltransferase"/>
</dbReference>
<dbReference type="InterPro" id="IPR005835">
    <property type="entry name" value="NTP_transferase_dom"/>
</dbReference>
<dbReference type="Gene3D" id="3.90.550.10">
    <property type="entry name" value="Spore Coat Polysaccharide Biosynthesis Protein SpsA, Chain A"/>
    <property type="match status" value="1"/>
</dbReference>
<keyword evidence="1" id="KW-0129">CBS domain</keyword>
<dbReference type="Pfam" id="PF00483">
    <property type="entry name" value="NTP_transferase"/>
    <property type="match status" value="1"/>
</dbReference>
<evidence type="ECO:0000256" key="1">
    <source>
        <dbReference type="PROSITE-ProRule" id="PRU00703"/>
    </source>
</evidence>
<dbReference type="SUPFAM" id="SSF54631">
    <property type="entry name" value="CBS-domain pair"/>
    <property type="match status" value="1"/>
</dbReference>
<dbReference type="OrthoDB" id="9788272at2"/>
<dbReference type="PANTHER" id="PTHR22572">
    <property type="entry name" value="SUGAR-1-PHOSPHATE GUANYL TRANSFERASE"/>
    <property type="match status" value="1"/>
</dbReference>
<proteinExistence type="predicted"/>
<dbReference type="InterPro" id="IPR000644">
    <property type="entry name" value="CBS_dom"/>
</dbReference>
<dbReference type="AlphaFoldDB" id="A0A5S3VBZ9"/>
<reference evidence="3 4" key="1">
    <citation type="submission" date="2018-01" db="EMBL/GenBank/DDBJ databases">
        <authorList>
            <person name="Paulsen S."/>
            <person name="Gram L.K."/>
        </authorList>
    </citation>
    <scope>NUCLEOTIDE SEQUENCE [LARGE SCALE GENOMIC DNA]</scope>
    <source>
        <strain evidence="3 4">S3790</strain>
    </source>
</reference>
<dbReference type="Proteomes" id="UP000307217">
    <property type="component" value="Unassembled WGS sequence"/>
</dbReference>
<gene>
    <name evidence="3" type="ORF">CWC19_04785</name>
</gene>
<evidence type="ECO:0000259" key="2">
    <source>
        <dbReference type="PROSITE" id="PS51371"/>
    </source>
</evidence>
<dbReference type="PROSITE" id="PS51371">
    <property type="entry name" value="CBS"/>
    <property type="match status" value="1"/>
</dbReference>
<reference evidence="4" key="2">
    <citation type="submission" date="2019-06" db="EMBL/GenBank/DDBJ databases">
        <title>Co-occurence of chitin degradation, pigmentation and bioactivity in marine Pseudoalteromonas.</title>
        <authorList>
            <person name="Sonnenschein E.C."/>
            <person name="Bech P.K."/>
        </authorList>
    </citation>
    <scope>NUCLEOTIDE SEQUENCE [LARGE SCALE GENOMIC DNA]</scope>
    <source>
        <strain evidence="4">S3790</strain>
    </source>
</reference>
<feature type="domain" description="CBS" evidence="2">
    <location>
        <begin position="3"/>
        <end position="61"/>
    </location>
</feature>
<name>A0A5S3VBZ9_9GAMM</name>
<dbReference type="SUPFAM" id="SSF53448">
    <property type="entry name" value="Nucleotide-diphospho-sugar transferases"/>
    <property type="match status" value="1"/>
</dbReference>
<evidence type="ECO:0000313" key="4">
    <source>
        <dbReference type="Proteomes" id="UP000307217"/>
    </source>
</evidence>
<organism evidence="3 4">
    <name type="scientific">Pseudoalteromonas aurantia</name>
    <dbReference type="NCBI Taxonomy" id="43654"/>
    <lineage>
        <taxon>Bacteria</taxon>
        <taxon>Pseudomonadati</taxon>
        <taxon>Pseudomonadota</taxon>
        <taxon>Gammaproteobacteria</taxon>
        <taxon>Alteromonadales</taxon>
        <taxon>Pseudoalteromonadaceae</taxon>
        <taxon>Pseudoalteromonas</taxon>
    </lineage>
</organism>
<protein>
    <submittedName>
        <fullName evidence="3">Alcohol dehydrogenase</fullName>
    </submittedName>
</protein>
<evidence type="ECO:0000313" key="3">
    <source>
        <dbReference type="EMBL" id="TMO69584.1"/>
    </source>
</evidence>
<accession>A0A5S3VBZ9</accession>
<comment type="caution">
    <text evidence="3">The sequence shown here is derived from an EMBL/GenBank/DDBJ whole genome shotgun (WGS) entry which is preliminary data.</text>
</comment>
<dbReference type="InterPro" id="IPR029044">
    <property type="entry name" value="Nucleotide-diphossugar_trans"/>
</dbReference>
<sequence length="349" mass="39454">MTMSKTWEASLLSKDATMQDAIKTLNTSTIKLVCLVDSNFKLAGVITDGDIRRAIVAGKTLESSVREFMCFTPITFRASDTKAKRRKAFEAHKLLYIPVIDEQSKVINIDISQSISVFAQSNTVFLMAGGYGTRLRPLTEVCPKPLLTVGSKPILETIIDSFVHYGFHEFKISVHYLAEQIKGHFKNGEQFGVDIDYVEESSPLGTAGALSLLPMQDKPLILMNGDLLTKVDFRELLAYHVSEKAKVTMCVREYEYQVPYGVIQADNNEVKQVIEKPVEKYFVNAGIYVISPEVVNRLEKGSYKDMPDLINECLAHNEKVAMFPIHEYWLDIGRMADFERAQIDFMHNF</sequence>
<dbReference type="Gene3D" id="3.10.580.10">
    <property type="entry name" value="CBS-domain"/>
    <property type="match status" value="1"/>
</dbReference>
<dbReference type="EMBL" id="PNBX01000015">
    <property type="protein sequence ID" value="TMO69584.1"/>
    <property type="molecule type" value="Genomic_DNA"/>
</dbReference>
<dbReference type="InterPro" id="IPR046342">
    <property type="entry name" value="CBS_dom_sf"/>
</dbReference>
<dbReference type="Pfam" id="PF00571">
    <property type="entry name" value="CBS"/>
    <property type="match status" value="1"/>
</dbReference>